<name>A0A1G5P8Y0_AFIMA</name>
<evidence type="ECO:0000313" key="6">
    <source>
        <dbReference type="EMBL" id="SCZ45450.1"/>
    </source>
</evidence>
<dbReference type="AlphaFoldDB" id="A0A1G5P8Y0"/>
<dbReference type="PANTHER" id="PTHR12151">
    <property type="entry name" value="ELECTRON TRANSPORT PROTIN SCO1/SENC FAMILY MEMBER"/>
    <property type="match status" value="1"/>
</dbReference>
<dbReference type="STRING" id="1120955.SAMN03080610_03423"/>
<dbReference type="InterPro" id="IPR036249">
    <property type="entry name" value="Thioredoxin-like_sf"/>
</dbReference>
<keyword evidence="2 3" id="KW-0186">Copper</keyword>
<evidence type="ECO:0000256" key="3">
    <source>
        <dbReference type="PIRSR" id="PIRSR603782-1"/>
    </source>
</evidence>
<dbReference type="SUPFAM" id="SSF52833">
    <property type="entry name" value="Thioredoxin-like"/>
    <property type="match status" value="1"/>
</dbReference>
<gene>
    <name evidence="6" type="ORF">SAMN03080610_03423</name>
</gene>
<feature type="disulfide bond" description="Redox-active" evidence="4">
    <location>
        <begin position="75"/>
        <end position="79"/>
    </location>
</feature>
<keyword evidence="3" id="KW-0479">Metal-binding</keyword>
<dbReference type="Pfam" id="PF02630">
    <property type="entry name" value="SCO1-SenC"/>
    <property type="match status" value="1"/>
</dbReference>
<dbReference type="CDD" id="cd02968">
    <property type="entry name" value="SCO"/>
    <property type="match status" value="1"/>
</dbReference>
<feature type="binding site" evidence="3">
    <location>
        <position position="75"/>
    </location>
    <ligand>
        <name>Cu cation</name>
        <dbReference type="ChEBI" id="CHEBI:23378"/>
    </ligand>
</feature>
<dbReference type="InterPro" id="IPR013766">
    <property type="entry name" value="Thioredoxin_domain"/>
</dbReference>
<dbReference type="InterPro" id="IPR003782">
    <property type="entry name" value="SCO1/SenC"/>
</dbReference>
<keyword evidence="4" id="KW-1015">Disulfide bond</keyword>
<dbReference type="EMBL" id="FMVW01000010">
    <property type="protein sequence ID" value="SCZ45450.1"/>
    <property type="molecule type" value="Genomic_DNA"/>
</dbReference>
<protein>
    <submittedName>
        <fullName evidence="6">Protein SCO1/2</fullName>
    </submittedName>
</protein>
<accession>A0A1G5P8Y0</accession>
<feature type="binding site" evidence="3">
    <location>
        <position position="79"/>
    </location>
    <ligand>
        <name>Cu cation</name>
        <dbReference type="ChEBI" id="CHEBI:23378"/>
    </ligand>
</feature>
<dbReference type="FunFam" id="3.40.30.10:FF:000013">
    <property type="entry name" value="Blast:Protein SCO1 homolog, mitochondrial"/>
    <property type="match status" value="1"/>
</dbReference>
<dbReference type="Gene3D" id="3.40.30.10">
    <property type="entry name" value="Glutaredoxin"/>
    <property type="match status" value="1"/>
</dbReference>
<comment type="similarity">
    <text evidence="1">Belongs to the SCO1/2 family.</text>
</comment>
<dbReference type="PANTHER" id="PTHR12151:SF25">
    <property type="entry name" value="LINALOOL DEHYDRATASE_ISOMERASE DOMAIN-CONTAINING PROTEIN"/>
    <property type="match status" value="1"/>
</dbReference>
<evidence type="ECO:0000259" key="5">
    <source>
        <dbReference type="PROSITE" id="PS51352"/>
    </source>
</evidence>
<dbReference type="GO" id="GO:0046872">
    <property type="term" value="F:metal ion binding"/>
    <property type="evidence" value="ECO:0007669"/>
    <property type="project" value="UniProtKB-KW"/>
</dbReference>
<organism evidence="6 7">
    <name type="scientific">Afifella marina DSM 2698</name>
    <dbReference type="NCBI Taxonomy" id="1120955"/>
    <lineage>
        <taxon>Bacteria</taxon>
        <taxon>Pseudomonadati</taxon>
        <taxon>Pseudomonadota</taxon>
        <taxon>Alphaproteobacteria</taxon>
        <taxon>Hyphomicrobiales</taxon>
        <taxon>Afifellaceae</taxon>
        <taxon>Afifella</taxon>
    </lineage>
</organism>
<dbReference type="Proteomes" id="UP000199347">
    <property type="component" value="Unassembled WGS sequence"/>
</dbReference>
<proteinExistence type="inferred from homology"/>
<feature type="binding site" evidence="3">
    <location>
        <position position="163"/>
    </location>
    <ligand>
        <name>Cu cation</name>
        <dbReference type="ChEBI" id="CHEBI:23378"/>
    </ligand>
</feature>
<sequence>MSMRKIWLLVAGAIAILAVSAVFAFLLTPPERLQQSVGVAAIGGPFTLVDEEGRTVSEEDFRGKPTVIYFGFTFCPDVCPTTLYELSGLIKRLGDDAEKLNFVFVSVDWERDGPEKMKDYVSAFDPHIRGLSGNEEQIEKIAKAYKIYYKKVPTDDGDYTIDHTASVYLMDQDGKFVGTLNYGEDSDSMFAKLKRLAENA</sequence>
<keyword evidence="7" id="KW-1185">Reference proteome</keyword>
<dbReference type="PROSITE" id="PS51352">
    <property type="entry name" value="THIOREDOXIN_2"/>
    <property type="match status" value="1"/>
</dbReference>
<evidence type="ECO:0000313" key="7">
    <source>
        <dbReference type="Proteomes" id="UP000199347"/>
    </source>
</evidence>
<evidence type="ECO:0000256" key="2">
    <source>
        <dbReference type="ARBA" id="ARBA00023008"/>
    </source>
</evidence>
<evidence type="ECO:0000256" key="4">
    <source>
        <dbReference type="PIRSR" id="PIRSR603782-2"/>
    </source>
</evidence>
<feature type="domain" description="Thioredoxin" evidence="5">
    <location>
        <begin position="37"/>
        <end position="198"/>
    </location>
</feature>
<evidence type="ECO:0000256" key="1">
    <source>
        <dbReference type="ARBA" id="ARBA00010996"/>
    </source>
</evidence>
<reference evidence="6 7" key="1">
    <citation type="submission" date="2016-10" db="EMBL/GenBank/DDBJ databases">
        <authorList>
            <person name="de Groot N.N."/>
        </authorList>
    </citation>
    <scope>NUCLEOTIDE SEQUENCE [LARGE SCALE GENOMIC DNA]</scope>
    <source>
        <strain evidence="6 7">DSM 2698</strain>
    </source>
</reference>